<keyword evidence="1" id="KW-0285">Flavoprotein</keyword>
<evidence type="ECO:0000313" key="5">
    <source>
        <dbReference type="EMBL" id="OBT91590.1"/>
    </source>
</evidence>
<dbReference type="OrthoDB" id="655030at2759"/>
<evidence type="ECO:0000256" key="3">
    <source>
        <dbReference type="ARBA" id="ARBA00023002"/>
    </source>
</evidence>
<dbReference type="GO" id="GO:0016491">
    <property type="term" value="F:oxidoreductase activity"/>
    <property type="evidence" value="ECO:0007669"/>
    <property type="project" value="UniProtKB-KW"/>
</dbReference>
<reference evidence="5 6" key="1">
    <citation type="submission" date="2016-03" db="EMBL/GenBank/DDBJ databases">
        <title>Comparative genomics of Pseudogymnoascus destructans, the fungus causing white-nose syndrome of bats.</title>
        <authorList>
            <person name="Palmer J.M."/>
            <person name="Drees K.P."/>
            <person name="Foster J.T."/>
            <person name="Lindner D.L."/>
        </authorList>
    </citation>
    <scope>NUCLEOTIDE SEQUENCE [LARGE SCALE GENOMIC DNA]</scope>
    <source>
        <strain evidence="5 6">UAMH 10579</strain>
    </source>
</reference>
<keyword evidence="2" id="KW-0274">FAD</keyword>
<dbReference type="Gene3D" id="3.50.50.60">
    <property type="entry name" value="FAD/NAD(P)-binding domain"/>
    <property type="match status" value="1"/>
</dbReference>
<dbReference type="GO" id="GO:0071949">
    <property type="term" value="F:FAD binding"/>
    <property type="evidence" value="ECO:0007669"/>
    <property type="project" value="InterPro"/>
</dbReference>
<evidence type="ECO:0000256" key="1">
    <source>
        <dbReference type="ARBA" id="ARBA00022630"/>
    </source>
</evidence>
<dbReference type="RefSeq" id="XP_018125323.1">
    <property type="nucleotide sequence ID" value="XM_018279759.2"/>
</dbReference>
<dbReference type="PRINTS" id="PR00420">
    <property type="entry name" value="RNGMNOXGNASE"/>
</dbReference>
<evidence type="ECO:0000313" key="6">
    <source>
        <dbReference type="Proteomes" id="UP000091956"/>
    </source>
</evidence>
<protein>
    <recommendedName>
        <fullName evidence="4">FAD-binding domain-containing protein</fullName>
    </recommendedName>
</protein>
<dbReference type="Pfam" id="PF01494">
    <property type="entry name" value="FAD_binding_3"/>
    <property type="match status" value="1"/>
</dbReference>
<proteinExistence type="predicted"/>
<keyword evidence="3" id="KW-0560">Oxidoreductase</keyword>
<organism evidence="5 6">
    <name type="scientific">Pseudogymnoascus verrucosus</name>
    <dbReference type="NCBI Taxonomy" id="342668"/>
    <lineage>
        <taxon>Eukaryota</taxon>
        <taxon>Fungi</taxon>
        <taxon>Dikarya</taxon>
        <taxon>Ascomycota</taxon>
        <taxon>Pezizomycotina</taxon>
        <taxon>Leotiomycetes</taxon>
        <taxon>Thelebolales</taxon>
        <taxon>Thelebolaceae</taxon>
        <taxon>Pseudogymnoascus</taxon>
    </lineage>
</organism>
<feature type="domain" description="FAD-binding" evidence="4">
    <location>
        <begin position="5"/>
        <end position="337"/>
    </location>
</feature>
<gene>
    <name evidence="5" type="ORF">VE01_10360</name>
</gene>
<dbReference type="STRING" id="342668.A0A1B8G6Z2"/>
<name>A0A1B8G6Z2_9PEZI</name>
<dbReference type="SUPFAM" id="SSF51905">
    <property type="entry name" value="FAD/NAD(P)-binding domain"/>
    <property type="match status" value="1"/>
</dbReference>
<dbReference type="PANTHER" id="PTHR46865">
    <property type="entry name" value="OXIDOREDUCTASE-RELATED"/>
    <property type="match status" value="1"/>
</dbReference>
<dbReference type="EMBL" id="KV460285">
    <property type="protein sequence ID" value="OBT91590.1"/>
    <property type="molecule type" value="Genomic_DNA"/>
</dbReference>
<sequence length="423" mass="46428">MAPMKILVSGGGIAGNAVAFWLSKLGHEVTVVERFSSLRITGLQIDLRLHGIEVLKRMGLDEAFRANAAPEQGIQVVDKSGRRRGYFPANTSGKGTQNFTSEYEIMRGDLCRIMHDVTKDRVEYIFGTSIESFEETDGAVEVRFADGKTGRYDLLIGADGQGSRTRRMMLGPGAADPFVPIGDGEYIAYFTIPRPMREGEGYMATFYLATRNRWVLTRRSNSKEIQVYLACKLDAGKLRTAYQEGVEEEKAALAEVFKGAGWQLDEILESLKDTDNFYGDELGIVKMESWSRGRVTLLGDAGFCPSVNTGMGTTSAMVGAYILAGEIGRHCGGDASKGGDTKDGIAAALKAYEQKFRPFMNHVQKGVEEKSSLDSFTSTSFGIAVINCLVGIASLFKVNIGKWSLKETLEGWELPEYEELARD</sequence>
<dbReference type="AlphaFoldDB" id="A0A1B8G6Z2"/>
<dbReference type="GeneID" id="28843746"/>
<keyword evidence="6" id="KW-1185">Reference proteome</keyword>
<evidence type="ECO:0000259" key="4">
    <source>
        <dbReference type="Pfam" id="PF01494"/>
    </source>
</evidence>
<accession>A0A1B8G6Z2</accession>
<dbReference type="InterPro" id="IPR051704">
    <property type="entry name" value="FAD_aromatic-hydroxylase"/>
</dbReference>
<evidence type="ECO:0000256" key="2">
    <source>
        <dbReference type="ARBA" id="ARBA00022827"/>
    </source>
</evidence>
<dbReference type="PANTHER" id="PTHR46865:SF7">
    <property type="entry name" value="MONOOXYGENASE, PUTATIVE (AFU_ORTHOLOGUE AFUA_8G07040)-RELATED"/>
    <property type="match status" value="1"/>
</dbReference>
<reference evidence="6" key="2">
    <citation type="journal article" date="2018" name="Nat. Commun.">
        <title>Extreme sensitivity to ultraviolet light in the fungal pathogen causing white-nose syndrome of bats.</title>
        <authorList>
            <person name="Palmer J.M."/>
            <person name="Drees K.P."/>
            <person name="Foster J.T."/>
            <person name="Lindner D.L."/>
        </authorList>
    </citation>
    <scope>NUCLEOTIDE SEQUENCE [LARGE SCALE GENOMIC DNA]</scope>
    <source>
        <strain evidence="6">UAMH 10579</strain>
    </source>
</reference>
<dbReference type="Proteomes" id="UP000091956">
    <property type="component" value="Unassembled WGS sequence"/>
</dbReference>
<dbReference type="InterPro" id="IPR036188">
    <property type="entry name" value="FAD/NAD-bd_sf"/>
</dbReference>
<dbReference type="InterPro" id="IPR002938">
    <property type="entry name" value="FAD-bd"/>
</dbReference>